<protein>
    <submittedName>
        <fullName evidence="1">Histidinol-phosphate aminotransferase</fullName>
    </submittedName>
</protein>
<gene>
    <name evidence="1" type="ORF">SAMN06297397_2929</name>
</gene>
<evidence type="ECO:0000313" key="2">
    <source>
        <dbReference type="Proteomes" id="UP000192328"/>
    </source>
</evidence>
<evidence type="ECO:0000313" key="1">
    <source>
        <dbReference type="EMBL" id="SMC88145.1"/>
    </source>
</evidence>
<name>A0AC61PPZ0_9FIRM</name>
<proteinExistence type="predicted"/>
<organism evidence="1 2">
    <name type="scientific">Aristaeella lactis</name>
    <dbReference type="NCBI Taxonomy" id="3046383"/>
    <lineage>
        <taxon>Bacteria</taxon>
        <taxon>Bacillati</taxon>
        <taxon>Bacillota</taxon>
        <taxon>Clostridia</taxon>
        <taxon>Eubacteriales</taxon>
        <taxon>Aristaeellaceae</taxon>
        <taxon>Aristaeella</taxon>
    </lineage>
</organism>
<sequence length="354" mass="40245">MSRFFSEKYKNLVAYVPGEQPRDQKYIKLNTNENPYPPLPEVAEAVRAESEKLYLYSDTECVELRKILAERLNVSAEELLMTNGSDEILNFAFMAFCDSKTPAVFADVTYGFYPVFADINMLPYEEIPLKEDLTIDITDYFGKNGTIFIANPNAPTAIALGRDEIEEIVKRNPGNIVVVDEAYVDFGAESCVPLIRKYDNLLVTQTFSKSRSMAGARLGMGIGNPELIRDLNTVKYSLNPYNVNRLTHAAGVACLKKDEYNIRNCGIIMETRDRTAKALRDLGFEMTESRTNFLFARHPAVSGEELYLELKKRGILIRHFSKERIRDYNRITIGTPEQMDALIANIKDILEEKK</sequence>
<keyword evidence="2" id="KW-1185">Reference proteome</keyword>
<keyword evidence="1" id="KW-0032">Aminotransferase</keyword>
<accession>A0AC61PPZ0</accession>
<keyword evidence="1" id="KW-0808">Transferase</keyword>
<reference evidence="1" key="1">
    <citation type="submission" date="2017-04" db="EMBL/GenBank/DDBJ databases">
        <authorList>
            <person name="Varghese N."/>
            <person name="Submissions S."/>
        </authorList>
    </citation>
    <scope>NUCLEOTIDE SEQUENCE</scope>
    <source>
        <strain evidence="1">WTE2008</strain>
    </source>
</reference>
<comment type="caution">
    <text evidence="1">The sequence shown here is derived from an EMBL/GenBank/DDBJ whole genome shotgun (WGS) entry which is preliminary data.</text>
</comment>
<dbReference type="Proteomes" id="UP000192328">
    <property type="component" value="Unassembled WGS sequence"/>
</dbReference>
<dbReference type="EMBL" id="FWXZ01000008">
    <property type="protein sequence ID" value="SMC88145.1"/>
    <property type="molecule type" value="Genomic_DNA"/>
</dbReference>